<evidence type="ECO:0000256" key="5">
    <source>
        <dbReference type="ARBA" id="ARBA00022679"/>
    </source>
</evidence>
<evidence type="ECO:0000256" key="7">
    <source>
        <dbReference type="ARBA" id="ARBA00022785"/>
    </source>
</evidence>
<dbReference type="GO" id="GO:0005737">
    <property type="term" value="C:cytoplasm"/>
    <property type="evidence" value="ECO:0007669"/>
    <property type="project" value="UniProtKB-SubCell"/>
</dbReference>
<dbReference type="EC" id="2.4.99.17" evidence="10 13"/>
<comment type="caution">
    <text evidence="14">The sequence shown here is derived from an EMBL/GenBank/DDBJ whole genome shotgun (WGS) entry which is preliminary data.</text>
</comment>
<evidence type="ECO:0000313" key="14">
    <source>
        <dbReference type="EMBL" id="TQV76834.1"/>
    </source>
</evidence>
<comment type="pathway">
    <text evidence="2 13">tRNA modification; tRNA-queuosine biosynthesis.</text>
</comment>
<dbReference type="InterPro" id="IPR036100">
    <property type="entry name" value="QueA_sf"/>
</dbReference>
<reference evidence="14 15" key="1">
    <citation type="submission" date="2019-06" db="EMBL/GenBank/DDBJ databases">
        <title>Draft genome of Aliikangiella marina GYP-15.</title>
        <authorList>
            <person name="Wang G."/>
        </authorList>
    </citation>
    <scope>NUCLEOTIDE SEQUENCE [LARGE SCALE GENOMIC DNA]</scope>
    <source>
        <strain evidence="14 15">GYP-15</strain>
    </source>
</reference>
<comment type="subcellular location">
    <subcellularLocation>
        <location evidence="1 13">Cytoplasm</location>
    </subcellularLocation>
</comment>
<evidence type="ECO:0000256" key="1">
    <source>
        <dbReference type="ARBA" id="ARBA00004496"/>
    </source>
</evidence>
<keyword evidence="6 13" id="KW-0949">S-adenosyl-L-methionine</keyword>
<name>A0A545THX8_9GAMM</name>
<accession>A0A545THX8</accession>
<dbReference type="HAMAP" id="MF_00113">
    <property type="entry name" value="QueA"/>
    <property type="match status" value="1"/>
</dbReference>
<dbReference type="PANTHER" id="PTHR30307">
    <property type="entry name" value="S-ADENOSYLMETHIONINE:TRNA RIBOSYLTRANSFERASE-ISOMERASE"/>
    <property type="match status" value="1"/>
</dbReference>
<dbReference type="PANTHER" id="PTHR30307:SF0">
    <property type="entry name" value="S-ADENOSYLMETHIONINE:TRNA RIBOSYLTRANSFERASE-ISOMERASE"/>
    <property type="match status" value="1"/>
</dbReference>
<keyword evidence="14" id="KW-0413">Isomerase</keyword>
<evidence type="ECO:0000256" key="3">
    <source>
        <dbReference type="ARBA" id="ARBA00011245"/>
    </source>
</evidence>
<comment type="subunit">
    <text evidence="3 13">Monomer.</text>
</comment>
<dbReference type="Proteomes" id="UP000317839">
    <property type="component" value="Unassembled WGS sequence"/>
</dbReference>
<dbReference type="Gene3D" id="3.40.1780.10">
    <property type="entry name" value="QueA-like"/>
    <property type="match status" value="1"/>
</dbReference>
<keyword evidence="4 13" id="KW-0963">Cytoplasm</keyword>
<dbReference type="EMBL" id="VIKR01000001">
    <property type="protein sequence ID" value="TQV76834.1"/>
    <property type="molecule type" value="Genomic_DNA"/>
</dbReference>
<evidence type="ECO:0000256" key="4">
    <source>
        <dbReference type="ARBA" id="ARBA00022490"/>
    </source>
</evidence>
<dbReference type="NCBIfam" id="TIGR00113">
    <property type="entry name" value="queA"/>
    <property type="match status" value="1"/>
</dbReference>
<evidence type="ECO:0000256" key="6">
    <source>
        <dbReference type="ARBA" id="ARBA00022691"/>
    </source>
</evidence>
<dbReference type="OrthoDB" id="9805933at2"/>
<comment type="catalytic activity">
    <reaction evidence="8 13">
        <text>7-aminomethyl-7-carbaguanosine(34) in tRNA + S-adenosyl-L-methionine = epoxyqueuosine(34) in tRNA + adenine + L-methionine + 2 H(+)</text>
        <dbReference type="Rhea" id="RHEA:32155"/>
        <dbReference type="Rhea" id="RHEA-COMP:10342"/>
        <dbReference type="Rhea" id="RHEA-COMP:18582"/>
        <dbReference type="ChEBI" id="CHEBI:15378"/>
        <dbReference type="ChEBI" id="CHEBI:16708"/>
        <dbReference type="ChEBI" id="CHEBI:57844"/>
        <dbReference type="ChEBI" id="CHEBI:59789"/>
        <dbReference type="ChEBI" id="CHEBI:82833"/>
        <dbReference type="ChEBI" id="CHEBI:194443"/>
        <dbReference type="EC" id="2.4.99.17"/>
    </reaction>
</comment>
<evidence type="ECO:0000256" key="2">
    <source>
        <dbReference type="ARBA" id="ARBA00004691"/>
    </source>
</evidence>
<evidence type="ECO:0000256" key="8">
    <source>
        <dbReference type="ARBA" id="ARBA00052751"/>
    </source>
</evidence>
<proteinExistence type="inferred from homology"/>
<organism evidence="14 15">
    <name type="scientific">Aliikangiella marina</name>
    <dbReference type="NCBI Taxonomy" id="1712262"/>
    <lineage>
        <taxon>Bacteria</taxon>
        <taxon>Pseudomonadati</taxon>
        <taxon>Pseudomonadota</taxon>
        <taxon>Gammaproteobacteria</taxon>
        <taxon>Oceanospirillales</taxon>
        <taxon>Pleioneaceae</taxon>
        <taxon>Aliikangiella</taxon>
    </lineage>
</organism>
<dbReference type="InterPro" id="IPR042119">
    <property type="entry name" value="QueA_dom2"/>
</dbReference>
<comment type="function">
    <text evidence="13">Transfers and isomerizes the ribose moiety from AdoMet to the 7-aminomethyl group of 7-deazaguanine (preQ1-tRNA) to give epoxyqueuosine (oQ-tRNA).</text>
</comment>
<protein>
    <recommendedName>
        <fullName evidence="11 13">S-adenosylmethionine:tRNA ribosyltransferase-isomerase</fullName>
        <ecNumber evidence="10 13">2.4.99.17</ecNumber>
    </recommendedName>
    <alternativeName>
        <fullName evidence="12 13">Queuosine biosynthesis protein QueA</fullName>
    </alternativeName>
</protein>
<dbReference type="RefSeq" id="WP_142888194.1">
    <property type="nucleotide sequence ID" value="NZ_VIKR01000001.1"/>
</dbReference>
<dbReference type="UniPathway" id="UPA00392"/>
<dbReference type="AlphaFoldDB" id="A0A545THX8"/>
<keyword evidence="7 13" id="KW-0671">Queuosine biosynthesis</keyword>
<gene>
    <name evidence="13 14" type="primary">queA</name>
    <name evidence="14" type="ORF">FLL45_02440</name>
</gene>
<evidence type="ECO:0000256" key="9">
    <source>
        <dbReference type="ARBA" id="ARBA00061210"/>
    </source>
</evidence>
<evidence type="ECO:0000256" key="11">
    <source>
        <dbReference type="ARBA" id="ARBA00069325"/>
    </source>
</evidence>
<comment type="similarity">
    <text evidence="9 13">Belongs to the QueA family.</text>
</comment>
<sequence>MQKQDFRFDLPESLIANEPCSNRTDSRLMVLDPVENTCQHKHFRDLVDFLNPEDCLIFNNTKVIPARLQGTRESGGKVEVLVERVIPGDDYDTCVAQVRASNTPKKGAKINIAEELALEVIGREGAFFKLKSLSQGPLFELIEKYGAMPLPPYIKREAEEVDKQRYQTVYAEKQGAVAAPTAGLHFDEALMQKITNKGVATGFVTLHVGAGTFTPVRVDNITQHQMHSEWYELSESVVQLVNETRSKGGRVIAVGTTSVRCLESASRAGEIKASSGETDIFIYPGYEFKAVDGLITNFHLSESTLLMLVSAFAGKDFMLEQYRVAVENQYRFFSYGDSMFIQNRLP</sequence>
<evidence type="ECO:0000256" key="12">
    <source>
        <dbReference type="ARBA" id="ARBA00076160"/>
    </source>
</evidence>
<evidence type="ECO:0000256" key="10">
    <source>
        <dbReference type="ARBA" id="ARBA00066503"/>
    </source>
</evidence>
<dbReference type="InterPro" id="IPR042118">
    <property type="entry name" value="QueA_dom1"/>
</dbReference>
<keyword evidence="14" id="KW-0328">Glycosyltransferase</keyword>
<dbReference type="NCBIfam" id="NF001140">
    <property type="entry name" value="PRK00147.1"/>
    <property type="match status" value="1"/>
</dbReference>
<dbReference type="GO" id="GO:0051075">
    <property type="term" value="F:S-adenosylmethionine:tRNA ribosyltransferase-isomerase activity"/>
    <property type="evidence" value="ECO:0007669"/>
    <property type="project" value="UniProtKB-EC"/>
</dbReference>
<dbReference type="GO" id="GO:0008616">
    <property type="term" value="P:tRNA queuosine(34) biosynthetic process"/>
    <property type="evidence" value="ECO:0007669"/>
    <property type="project" value="UniProtKB-UniRule"/>
</dbReference>
<keyword evidence="15" id="KW-1185">Reference proteome</keyword>
<evidence type="ECO:0000256" key="13">
    <source>
        <dbReference type="HAMAP-Rule" id="MF_00113"/>
    </source>
</evidence>
<dbReference type="Gene3D" id="2.40.10.240">
    <property type="entry name" value="QueA-like"/>
    <property type="match status" value="1"/>
</dbReference>
<dbReference type="InterPro" id="IPR003699">
    <property type="entry name" value="QueA"/>
</dbReference>
<keyword evidence="5 13" id="KW-0808">Transferase</keyword>
<evidence type="ECO:0000313" key="15">
    <source>
        <dbReference type="Proteomes" id="UP000317839"/>
    </source>
</evidence>
<dbReference type="FunFam" id="3.40.1780.10:FF:000001">
    <property type="entry name" value="S-adenosylmethionine:tRNA ribosyltransferase-isomerase"/>
    <property type="match status" value="1"/>
</dbReference>
<dbReference type="Pfam" id="PF02547">
    <property type="entry name" value="Queuosine_synth"/>
    <property type="match status" value="1"/>
</dbReference>
<dbReference type="SUPFAM" id="SSF111337">
    <property type="entry name" value="QueA-like"/>
    <property type="match status" value="1"/>
</dbReference>